<evidence type="ECO:0000313" key="2">
    <source>
        <dbReference type="Proteomes" id="UP001417504"/>
    </source>
</evidence>
<organism evidence="1 2">
    <name type="scientific">Stephania japonica</name>
    <dbReference type="NCBI Taxonomy" id="461633"/>
    <lineage>
        <taxon>Eukaryota</taxon>
        <taxon>Viridiplantae</taxon>
        <taxon>Streptophyta</taxon>
        <taxon>Embryophyta</taxon>
        <taxon>Tracheophyta</taxon>
        <taxon>Spermatophyta</taxon>
        <taxon>Magnoliopsida</taxon>
        <taxon>Ranunculales</taxon>
        <taxon>Menispermaceae</taxon>
        <taxon>Menispermoideae</taxon>
        <taxon>Cissampelideae</taxon>
        <taxon>Stephania</taxon>
    </lineage>
</organism>
<sequence length="80" mass="8445">MCISSTNFSNGVDLVTKIAIHLLPTPTPSSPFDLTQTLTPYSSSQLVLSTTPLSAFAPLISTTTSDLPPPSSNLSINTFF</sequence>
<dbReference type="Proteomes" id="UP001417504">
    <property type="component" value="Unassembled WGS sequence"/>
</dbReference>
<reference evidence="1 2" key="1">
    <citation type="submission" date="2024-01" db="EMBL/GenBank/DDBJ databases">
        <title>Genome assemblies of Stephania.</title>
        <authorList>
            <person name="Yang L."/>
        </authorList>
    </citation>
    <scope>NUCLEOTIDE SEQUENCE [LARGE SCALE GENOMIC DNA]</scope>
    <source>
        <strain evidence="1">QJT</strain>
        <tissue evidence="1">Leaf</tissue>
    </source>
</reference>
<dbReference type="EMBL" id="JBBNAE010000002">
    <property type="protein sequence ID" value="KAK9144782.1"/>
    <property type="molecule type" value="Genomic_DNA"/>
</dbReference>
<protein>
    <submittedName>
        <fullName evidence="1">Uncharacterized protein</fullName>
    </submittedName>
</protein>
<name>A0AAP0K4X4_9MAGN</name>
<evidence type="ECO:0000313" key="1">
    <source>
        <dbReference type="EMBL" id="KAK9144782.1"/>
    </source>
</evidence>
<comment type="caution">
    <text evidence="1">The sequence shown here is derived from an EMBL/GenBank/DDBJ whole genome shotgun (WGS) entry which is preliminary data.</text>
</comment>
<proteinExistence type="predicted"/>
<accession>A0AAP0K4X4</accession>
<keyword evidence="2" id="KW-1185">Reference proteome</keyword>
<gene>
    <name evidence="1" type="ORF">Sjap_004685</name>
</gene>
<dbReference type="AlphaFoldDB" id="A0AAP0K4X4"/>